<accession>A0A0S7BGI7</accession>
<dbReference type="InterPro" id="IPR016047">
    <property type="entry name" value="M23ase_b-sheet_dom"/>
</dbReference>
<evidence type="ECO:0000313" key="3">
    <source>
        <dbReference type="EMBL" id="GAP14148.1"/>
    </source>
</evidence>
<dbReference type="SUPFAM" id="SSF51261">
    <property type="entry name" value="Duplicated hybrid motif"/>
    <property type="match status" value="1"/>
</dbReference>
<dbReference type="Gene3D" id="2.70.70.10">
    <property type="entry name" value="Glucose Permease (Domain IIA)"/>
    <property type="match status" value="1"/>
</dbReference>
<dbReference type="InterPro" id="IPR050570">
    <property type="entry name" value="Cell_wall_metabolism_enzyme"/>
</dbReference>
<dbReference type="AlphaFoldDB" id="A0A0S7BGI7"/>
<proteinExistence type="predicted"/>
<feature type="chain" id="PRO_5006632939" evidence="1">
    <location>
        <begin position="26"/>
        <end position="334"/>
    </location>
</feature>
<feature type="signal peptide" evidence="1">
    <location>
        <begin position="1"/>
        <end position="25"/>
    </location>
</feature>
<keyword evidence="1" id="KW-0732">Signal</keyword>
<dbReference type="EMBL" id="DF967972">
    <property type="protein sequence ID" value="GAP14148.1"/>
    <property type="molecule type" value="Genomic_DNA"/>
</dbReference>
<dbReference type="PANTHER" id="PTHR21666:SF290">
    <property type="entry name" value="PEPTIDASE M23 DOMAIN PROTEIN"/>
    <property type="match status" value="1"/>
</dbReference>
<name>A0A0S7BGI7_9CHLR</name>
<protein>
    <submittedName>
        <fullName evidence="3">Membrane proteins related to metalloendopeptidases</fullName>
    </submittedName>
</protein>
<dbReference type="CDD" id="cd12797">
    <property type="entry name" value="M23_peptidase"/>
    <property type="match status" value="1"/>
</dbReference>
<dbReference type="PANTHER" id="PTHR21666">
    <property type="entry name" value="PEPTIDASE-RELATED"/>
    <property type="match status" value="1"/>
</dbReference>
<gene>
    <name evidence="3" type="ORF">LARV_01913</name>
</gene>
<sequence>MMRHSAGWVTLGLLMVLAACSPVDIATRAAASPSPISTNTPIPQPTVTATATVTATIEPTLQPMPLNPSDCRVDSCTLDGDFWLQRPVDPPAEQHADNSYLYGSSQNGKRIPHSGVEFYNATGTPVLAAADGRVVYAGNDASTAFAPWTNFYGNLVVLEHATPRGEPFYTLYAHLSEIDVQSGTSVQAGQVIAKVGMSGSAIGSHLHFEVRTTPTDYTATRNPFLFLTPLAGTDGARLAVLAGQIIDQNGQLLPTAQLVAERADLPENSAPQRYYLETYTAGVSSDPAWQENFVLGDLEPGRYRISFVYDGRLIERFVTLSAGQLTYLSLQVEN</sequence>
<dbReference type="OrthoDB" id="9802506at2"/>
<reference evidence="3" key="1">
    <citation type="submission" date="2015-07" db="EMBL/GenBank/DDBJ databases">
        <title>Draft Genome Sequences of Anaerolinea thermolimosa IMO-1, Bellilinea caldifistulae GOMI-1, Leptolinea tardivitalis YMTK-2, Levilinea saccharolytica KIBI-1,Longilinea arvoryzae KOME-1, Previously Described as Members of the Anaerolineaceae (Chloroflexi).</title>
        <authorList>
            <person name="Sekiguchi Y."/>
            <person name="Ohashi A."/>
            <person name="Matsuura N."/>
            <person name="Tourlousse M.D."/>
        </authorList>
    </citation>
    <scope>NUCLEOTIDE SEQUENCE [LARGE SCALE GENOMIC DNA]</scope>
    <source>
        <strain evidence="3">KOME-1</strain>
    </source>
</reference>
<evidence type="ECO:0000313" key="4">
    <source>
        <dbReference type="Proteomes" id="UP000055060"/>
    </source>
</evidence>
<dbReference type="RefSeq" id="WP_075073435.1">
    <property type="nucleotide sequence ID" value="NZ_DF967972.1"/>
</dbReference>
<dbReference type="GO" id="GO:0004222">
    <property type="term" value="F:metalloendopeptidase activity"/>
    <property type="evidence" value="ECO:0007669"/>
    <property type="project" value="TreeGrafter"/>
</dbReference>
<evidence type="ECO:0000256" key="1">
    <source>
        <dbReference type="SAM" id="SignalP"/>
    </source>
</evidence>
<dbReference type="STRING" id="360412.LARV_01913"/>
<feature type="domain" description="M23ase beta-sheet core" evidence="2">
    <location>
        <begin position="112"/>
        <end position="213"/>
    </location>
</feature>
<organism evidence="3">
    <name type="scientific">Longilinea arvoryzae</name>
    <dbReference type="NCBI Taxonomy" id="360412"/>
    <lineage>
        <taxon>Bacteria</taxon>
        <taxon>Bacillati</taxon>
        <taxon>Chloroflexota</taxon>
        <taxon>Anaerolineae</taxon>
        <taxon>Anaerolineales</taxon>
        <taxon>Anaerolineaceae</taxon>
        <taxon>Longilinea</taxon>
    </lineage>
</organism>
<dbReference type="Proteomes" id="UP000055060">
    <property type="component" value="Unassembled WGS sequence"/>
</dbReference>
<evidence type="ECO:0000259" key="2">
    <source>
        <dbReference type="Pfam" id="PF01551"/>
    </source>
</evidence>
<dbReference type="PROSITE" id="PS51257">
    <property type="entry name" value="PROKAR_LIPOPROTEIN"/>
    <property type="match status" value="1"/>
</dbReference>
<dbReference type="Pfam" id="PF01551">
    <property type="entry name" value="Peptidase_M23"/>
    <property type="match status" value="1"/>
</dbReference>
<dbReference type="InterPro" id="IPR011055">
    <property type="entry name" value="Dup_hybrid_motif"/>
</dbReference>
<keyword evidence="4" id="KW-1185">Reference proteome</keyword>